<organism evidence="3 4">
    <name type="scientific">Ophiocordyceps polyrhachis-furcata BCC 54312</name>
    <dbReference type="NCBI Taxonomy" id="1330021"/>
    <lineage>
        <taxon>Eukaryota</taxon>
        <taxon>Fungi</taxon>
        <taxon>Dikarya</taxon>
        <taxon>Ascomycota</taxon>
        <taxon>Pezizomycotina</taxon>
        <taxon>Sordariomycetes</taxon>
        <taxon>Hypocreomycetidae</taxon>
        <taxon>Hypocreales</taxon>
        <taxon>Ophiocordycipitaceae</taxon>
        <taxon>Ophiocordyceps</taxon>
    </lineage>
</organism>
<keyword evidence="2" id="KW-0472">Membrane</keyword>
<keyword evidence="4" id="KW-1185">Reference proteome</keyword>
<evidence type="ECO:0000313" key="3">
    <source>
        <dbReference type="EMBL" id="RCI11220.1"/>
    </source>
</evidence>
<name>A0A367L9X5_9HYPO</name>
<dbReference type="OrthoDB" id="71600at2759"/>
<feature type="transmembrane region" description="Helical" evidence="2">
    <location>
        <begin position="110"/>
        <end position="129"/>
    </location>
</feature>
<evidence type="ECO:0000313" key="4">
    <source>
        <dbReference type="Proteomes" id="UP000253664"/>
    </source>
</evidence>
<feature type="compositionally biased region" description="Basic and acidic residues" evidence="1">
    <location>
        <begin position="242"/>
        <end position="252"/>
    </location>
</feature>
<feature type="transmembrane region" description="Helical" evidence="2">
    <location>
        <begin position="215"/>
        <end position="233"/>
    </location>
</feature>
<feature type="transmembrane region" description="Helical" evidence="2">
    <location>
        <begin position="38"/>
        <end position="56"/>
    </location>
</feature>
<gene>
    <name evidence="3" type="ORF">L249_7641</name>
</gene>
<evidence type="ECO:0000256" key="2">
    <source>
        <dbReference type="SAM" id="Phobius"/>
    </source>
</evidence>
<dbReference type="Proteomes" id="UP000253664">
    <property type="component" value="Unassembled WGS sequence"/>
</dbReference>
<sequence length="286" mass="32408">MHTSCILCLQADMKRIIIIIIMIFDFIFTTTPSSKMPIWLLVHLLLVLLLLAIAIYEHVTSTSLSLPLRPSLTITTIILPILSAANAIFYQRFLLRSASAAARRRTLPRAMTLQALQAILTVVMATLFFSDMMPSVARTCLLSHRWQRLFSSRDVDSIRRIQDALNCCGFRTVLDRPWPFPGSQGARECADTYRRDVPCSQPWQMAMQRNCGVEFGLVIAIGFWQILSLILPLRTMSQSRTANDDDSRRRLLPDATAGDGPRREREQDDQNDASRDNQPNSSLLEL</sequence>
<feature type="transmembrane region" description="Helical" evidence="2">
    <location>
        <begin position="68"/>
        <end position="89"/>
    </location>
</feature>
<evidence type="ECO:0008006" key="5">
    <source>
        <dbReference type="Google" id="ProtNLM"/>
    </source>
</evidence>
<dbReference type="EMBL" id="LKCN02000010">
    <property type="protein sequence ID" value="RCI11220.1"/>
    <property type="molecule type" value="Genomic_DNA"/>
</dbReference>
<dbReference type="AlphaFoldDB" id="A0A367L9X5"/>
<protein>
    <recommendedName>
        <fullName evidence="5">Tetraspanin Tsp3</fullName>
    </recommendedName>
</protein>
<accession>A0A367L9X5</accession>
<proteinExistence type="predicted"/>
<feature type="compositionally biased region" description="Polar residues" evidence="1">
    <location>
        <begin position="276"/>
        <end position="286"/>
    </location>
</feature>
<comment type="caution">
    <text evidence="3">The sequence shown here is derived from an EMBL/GenBank/DDBJ whole genome shotgun (WGS) entry which is preliminary data.</text>
</comment>
<dbReference type="STRING" id="1330021.A0A367L9X5"/>
<reference evidence="3 4" key="1">
    <citation type="journal article" date="2015" name="BMC Genomics">
        <title>Insights from the genome of Ophiocordyceps polyrhachis-furcata to pathogenicity and host specificity in insect fungi.</title>
        <authorList>
            <person name="Wichadakul D."/>
            <person name="Kobmoo N."/>
            <person name="Ingsriswang S."/>
            <person name="Tangphatsornruang S."/>
            <person name="Chantasingh D."/>
            <person name="Luangsa-ard J.J."/>
            <person name="Eurwilaichitr L."/>
        </authorList>
    </citation>
    <scope>NUCLEOTIDE SEQUENCE [LARGE SCALE GENOMIC DNA]</scope>
    <source>
        <strain evidence="3 4">BCC 54312</strain>
    </source>
</reference>
<feature type="transmembrane region" description="Helical" evidence="2">
    <location>
        <begin position="13"/>
        <end position="31"/>
    </location>
</feature>
<feature type="compositionally biased region" description="Basic and acidic residues" evidence="1">
    <location>
        <begin position="260"/>
        <end position="275"/>
    </location>
</feature>
<keyword evidence="2" id="KW-1133">Transmembrane helix</keyword>
<keyword evidence="2" id="KW-0812">Transmembrane</keyword>
<evidence type="ECO:0000256" key="1">
    <source>
        <dbReference type="SAM" id="MobiDB-lite"/>
    </source>
</evidence>
<feature type="region of interest" description="Disordered" evidence="1">
    <location>
        <begin position="239"/>
        <end position="286"/>
    </location>
</feature>